<dbReference type="AlphaFoldDB" id="A0A843VL09"/>
<sequence length="134" mass="14958">MTLMDYRPAAAASAAILIRSVRTGTDERIIGGLSFNLCSFHLCLDRVLSCYTAYRVMVQEPQKLQRVLKLGRFWIPPGMEYSAASQSTITHSSSDAIDDPRLCSASRKRRRLALSSYSCSCFLSNKNHSDEGIF</sequence>
<protein>
    <submittedName>
        <fullName evidence="1">Uncharacterized protein</fullName>
    </submittedName>
</protein>
<evidence type="ECO:0000313" key="1">
    <source>
        <dbReference type="EMBL" id="MQL95077.1"/>
    </source>
</evidence>
<name>A0A843VL09_COLES</name>
<keyword evidence="2" id="KW-1185">Reference proteome</keyword>
<gene>
    <name evidence="1" type="ORF">Taro_027745</name>
</gene>
<accession>A0A843VL09</accession>
<evidence type="ECO:0000313" key="2">
    <source>
        <dbReference type="Proteomes" id="UP000652761"/>
    </source>
</evidence>
<organism evidence="1 2">
    <name type="scientific">Colocasia esculenta</name>
    <name type="common">Wild taro</name>
    <name type="synonym">Arum esculentum</name>
    <dbReference type="NCBI Taxonomy" id="4460"/>
    <lineage>
        <taxon>Eukaryota</taxon>
        <taxon>Viridiplantae</taxon>
        <taxon>Streptophyta</taxon>
        <taxon>Embryophyta</taxon>
        <taxon>Tracheophyta</taxon>
        <taxon>Spermatophyta</taxon>
        <taxon>Magnoliopsida</taxon>
        <taxon>Liliopsida</taxon>
        <taxon>Araceae</taxon>
        <taxon>Aroideae</taxon>
        <taxon>Colocasieae</taxon>
        <taxon>Colocasia</taxon>
    </lineage>
</organism>
<comment type="caution">
    <text evidence="1">The sequence shown here is derived from an EMBL/GenBank/DDBJ whole genome shotgun (WGS) entry which is preliminary data.</text>
</comment>
<dbReference type="EMBL" id="NMUH01001749">
    <property type="protein sequence ID" value="MQL95077.1"/>
    <property type="molecule type" value="Genomic_DNA"/>
</dbReference>
<dbReference type="Proteomes" id="UP000652761">
    <property type="component" value="Unassembled WGS sequence"/>
</dbReference>
<reference evidence="1" key="1">
    <citation type="submission" date="2017-07" db="EMBL/GenBank/DDBJ databases">
        <title>Taro Niue Genome Assembly and Annotation.</title>
        <authorList>
            <person name="Atibalentja N."/>
            <person name="Keating K."/>
            <person name="Fields C.J."/>
        </authorList>
    </citation>
    <scope>NUCLEOTIDE SEQUENCE</scope>
    <source>
        <strain evidence="1">Niue_2</strain>
        <tissue evidence="1">Leaf</tissue>
    </source>
</reference>
<proteinExistence type="predicted"/>